<evidence type="ECO:0000259" key="2">
    <source>
        <dbReference type="Pfam" id="PF00437"/>
    </source>
</evidence>
<protein>
    <submittedName>
        <fullName evidence="3">ATPase, T2SS/T4P/T4SS family</fullName>
    </submittedName>
</protein>
<evidence type="ECO:0000313" key="3">
    <source>
        <dbReference type="EMBL" id="WWF04406.1"/>
    </source>
</evidence>
<dbReference type="Proteomes" id="UP001381003">
    <property type="component" value="Chromosome"/>
</dbReference>
<dbReference type="CDD" id="cd01130">
    <property type="entry name" value="VirB11-like_ATPase"/>
    <property type="match status" value="1"/>
</dbReference>
<accession>A0ABZ2FB51</accession>
<evidence type="ECO:0000313" key="4">
    <source>
        <dbReference type="Proteomes" id="UP001381003"/>
    </source>
</evidence>
<sequence>MDAVKTVEGEVRELIRRSGLDPVRETGEVADLVRAAVTDYDERSTHGGLPLLGNFEAAVKSVMDTVAGFGPLQRYFDDPLVEEIWINSPSQVFVARNGVSELTSTVLTADEVRDLVEKMLKSSGRRVDLSSPFVDATLPDGSRLHVVIPDITREHWVVNIRKFVVKADHLDDLVRLGTLTREASVFLQAAVASGLNILVAGGTQAGKTTLLNCLSAAIPPRERVVTCEEVFELKIPMRDVVSMQCRQPSLEGTGEVPLRRLVKEALRMRPSRIIVGEVRQAESLDLLIALNSGLPGMCTLHANSAREAVTKMCTLPLLAGENVGSRFVVPTVAGSIDIVVHTALEVDGVRRVREIVALPGRIENDVVEISDIFTTRDGRLVRAEGYPPHRDRFQRAGYDVTALLGGDRG</sequence>
<dbReference type="PANTHER" id="PTHR30486">
    <property type="entry name" value="TWITCHING MOTILITY PROTEIN PILT"/>
    <property type="match status" value="1"/>
</dbReference>
<reference evidence="3 4" key="1">
    <citation type="submission" date="2022-09" db="EMBL/GenBank/DDBJ databases">
        <title>Complete genome sequence of Janibacter terrae strain COS04-44, PCL-degrading bacteria isolated from oil spilled coast.</title>
        <authorList>
            <person name="Park H."/>
            <person name="Kim J.Y."/>
            <person name="An S.H."/>
            <person name="Lee C.M."/>
            <person name="Weon H.-Y."/>
        </authorList>
    </citation>
    <scope>NUCLEOTIDE SEQUENCE [LARGE SCALE GENOMIC DNA]</scope>
    <source>
        <strain evidence="3 4">COS04-44</strain>
    </source>
</reference>
<dbReference type="EMBL" id="CP104874">
    <property type="protein sequence ID" value="WWF04406.1"/>
    <property type="molecule type" value="Genomic_DNA"/>
</dbReference>
<dbReference type="InterPro" id="IPR027417">
    <property type="entry name" value="P-loop_NTPase"/>
</dbReference>
<keyword evidence="4" id="KW-1185">Reference proteome</keyword>
<organism evidence="3 4">
    <name type="scientific">Janibacter terrae</name>
    <dbReference type="NCBI Taxonomy" id="103817"/>
    <lineage>
        <taxon>Bacteria</taxon>
        <taxon>Bacillati</taxon>
        <taxon>Actinomycetota</taxon>
        <taxon>Actinomycetes</taxon>
        <taxon>Micrococcales</taxon>
        <taxon>Intrasporangiaceae</taxon>
        <taxon>Janibacter</taxon>
    </lineage>
</organism>
<gene>
    <name evidence="3" type="ORF">N5P18_11975</name>
</gene>
<dbReference type="Gene3D" id="3.40.50.300">
    <property type="entry name" value="P-loop containing nucleotide triphosphate hydrolases"/>
    <property type="match status" value="1"/>
</dbReference>
<comment type="similarity">
    <text evidence="1">Belongs to the GSP E family.</text>
</comment>
<dbReference type="Gene3D" id="3.30.450.380">
    <property type="match status" value="1"/>
</dbReference>
<dbReference type="RefSeq" id="WP_068322238.1">
    <property type="nucleotide sequence ID" value="NZ_CP104874.1"/>
</dbReference>
<dbReference type="InterPro" id="IPR050921">
    <property type="entry name" value="T4SS_GSP_E_ATPase"/>
</dbReference>
<dbReference type="SUPFAM" id="SSF52540">
    <property type="entry name" value="P-loop containing nucleoside triphosphate hydrolases"/>
    <property type="match status" value="1"/>
</dbReference>
<evidence type="ECO:0000256" key="1">
    <source>
        <dbReference type="ARBA" id="ARBA00006611"/>
    </source>
</evidence>
<dbReference type="Pfam" id="PF00437">
    <property type="entry name" value="T2SSE"/>
    <property type="match status" value="1"/>
</dbReference>
<dbReference type="InterPro" id="IPR001482">
    <property type="entry name" value="T2SS/T4SS_dom"/>
</dbReference>
<name>A0ABZ2FB51_9MICO</name>
<proteinExistence type="inferred from homology"/>
<dbReference type="PANTHER" id="PTHR30486:SF15">
    <property type="entry name" value="TYPE II_IV SECRETION SYSTEM ATPASE"/>
    <property type="match status" value="1"/>
</dbReference>
<feature type="domain" description="Bacterial type II secretion system protein E" evidence="2">
    <location>
        <begin position="68"/>
        <end position="320"/>
    </location>
</feature>